<dbReference type="PROSITE" id="PS50011">
    <property type="entry name" value="PROTEIN_KINASE_DOM"/>
    <property type="match status" value="1"/>
</dbReference>
<dbReference type="InterPro" id="IPR059179">
    <property type="entry name" value="MLKL-like_MCAfunc"/>
</dbReference>
<dbReference type="GO" id="GO:0016020">
    <property type="term" value="C:membrane"/>
    <property type="evidence" value="ECO:0007669"/>
    <property type="project" value="UniProtKB-SubCell"/>
</dbReference>
<keyword evidence="4" id="KW-0812">Transmembrane</keyword>
<dbReference type="SMART" id="SM00220">
    <property type="entry name" value="S_TKc"/>
    <property type="match status" value="1"/>
</dbReference>
<protein>
    <recommendedName>
        <fullName evidence="12">Protein kinase domain-containing protein</fullName>
    </recommendedName>
</protein>
<evidence type="ECO:0000256" key="9">
    <source>
        <dbReference type="ARBA" id="ARBA00022989"/>
    </source>
</evidence>
<evidence type="ECO:0000256" key="1">
    <source>
        <dbReference type="ARBA" id="ARBA00004479"/>
    </source>
</evidence>
<evidence type="ECO:0000256" key="2">
    <source>
        <dbReference type="ARBA" id="ARBA00022527"/>
    </source>
</evidence>
<comment type="subcellular location">
    <subcellularLocation>
        <location evidence="1">Membrane</location>
        <topology evidence="1">Single-pass type I membrane protein</topology>
    </subcellularLocation>
</comment>
<evidence type="ECO:0000256" key="10">
    <source>
        <dbReference type="ARBA" id="ARBA00023136"/>
    </source>
</evidence>
<dbReference type="FunFam" id="1.10.510.10:FF:000590">
    <property type="entry name" value="PR5-like receptor kinase"/>
    <property type="match status" value="1"/>
</dbReference>
<dbReference type="GO" id="GO:0007166">
    <property type="term" value="P:cell surface receptor signaling pathway"/>
    <property type="evidence" value="ECO:0007669"/>
    <property type="project" value="InterPro"/>
</dbReference>
<dbReference type="InterPro" id="IPR011009">
    <property type="entry name" value="Kinase-like_dom_sf"/>
</dbReference>
<keyword evidence="3" id="KW-0808">Transferase</keyword>
<organism evidence="13">
    <name type="scientific">Setaria italica</name>
    <name type="common">Foxtail millet</name>
    <name type="synonym">Panicum italicum</name>
    <dbReference type="NCBI Taxonomy" id="4555"/>
    <lineage>
        <taxon>Eukaryota</taxon>
        <taxon>Viridiplantae</taxon>
        <taxon>Streptophyta</taxon>
        <taxon>Embryophyta</taxon>
        <taxon>Tracheophyta</taxon>
        <taxon>Spermatophyta</taxon>
        <taxon>Magnoliopsida</taxon>
        <taxon>Liliopsida</taxon>
        <taxon>Poales</taxon>
        <taxon>Poaceae</taxon>
        <taxon>PACMAD clade</taxon>
        <taxon>Panicoideae</taxon>
        <taxon>Panicodae</taxon>
        <taxon>Paniceae</taxon>
        <taxon>Cenchrinae</taxon>
        <taxon>Setaria</taxon>
    </lineage>
</organism>
<dbReference type="PROSITE" id="PS00108">
    <property type="entry name" value="PROTEIN_KINASE_ST"/>
    <property type="match status" value="1"/>
</dbReference>
<reference evidence="13" key="2">
    <citation type="submission" date="2015-07" db="EMBL/GenBank/DDBJ databases">
        <authorList>
            <person name="Noorani M."/>
        </authorList>
    </citation>
    <scope>NUCLEOTIDE SEQUENCE</scope>
    <source>
        <strain evidence="13">Yugu1</strain>
    </source>
</reference>
<evidence type="ECO:0000256" key="3">
    <source>
        <dbReference type="ARBA" id="ARBA00022679"/>
    </source>
</evidence>
<evidence type="ECO:0000313" key="13">
    <source>
        <dbReference type="EMBL" id="RCV39441.1"/>
    </source>
</evidence>
<evidence type="ECO:0000256" key="11">
    <source>
        <dbReference type="ARBA" id="ARBA00023180"/>
    </source>
</evidence>
<dbReference type="PANTHER" id="PTHR27006">
    <property type="entry name" value="PROMASTIGOTE SURFACE ANTIGEN PROTEIN PSA"/>
    <property type="match status" value="1"/>
</dbReference>
<dbReference type="SUPFAM" id="SSF56112">
    <property type="entry name" value="Protein kinase-like (PK-like)"/>
    <property type="match status" value="1"/>
</dbReference>
<reference evidence="13" key="1">
    <citation type="journal article" date="2012" name="Nat. Biotechnol.">
        <title>Reference genome sequence of the model plant Setaria.</title>
        <authorList>
            <person name="Bennetzen J.L."/>
            <person name="Schmutz J."/>
            <person name="Wang H."/>
            <person name="Percifield R."/>
            <person name="Hawkins J."/>
            <person name="Pontaroli A.C."/>
            <person name="Estep M."/>
            <person name="Feng L."/>
            <person name="Vaughn J.N."/>
            <person name="Grimwood J."/>
            <person name="Jenkins J."/>
            <person name="Barry K."/>
            <person name="Lindquist E."/>
            <person name="Hellsten U."/>
            <person name="Deshpande S."/>
            <person name="Wang X."/>
            <person name="Wu X."/>
            <person name="Mitros T."/>
            <person name="Triplett J."/>
            <person name="Yang X."/>
            <person name="Ye C.Y."/>
            <person name="Mauro-Herrera M."/>
            <person name="Wang L."/>
            <person name="Li P."/>
            <person name="Sharma M."/>
            <person name="Sharma R."/>
            <person name="Ronald P.C."/>
            <person name="Panaud O."/>
            <person name="Kellogg E.A."/>
            <person name="Brutnell T.P."/>
            <person name="Doust A.N."/>
            <person name="Tuskan G.A."/>
            <person name="Rokhsar D."/>
            <person name="Devos K.M."/>
        </authorList>
    </citation>
    <scope>NUCLEOTIDE SEQUENCE [LARGE SCALE GENOMIC DNA]</scope>
    <source>
        <strain evidence="13">Yugu1</strain>
    </source>
</reference>
<dbReference type="Pfam" id="PF19584">
    <property type="entry name" value="MCAfunc"/>
    <property type="match status" value="1"/>
</dbReference>
<dbReference type="GO" id="GO:0004674">
    <property type="term" value="F:protein serine/threonine kinase activity"/>
    <property type="evidence" value="ECO:0007669"/>
    <property type="project" value="UniProtKB-KW"/>
</dbReference>
<evidence type="ECO:0000256" key="5">
    <source>
        <dbReference type="ARBA" id="ARBA00022729"/>
    </source>
</evidence>
<accession>A0A368SAP5</accession>
<proteinExistence type="predicted"/>
<dbReference type="GO" id="GO:0005524">
    <property type="term" value="F:ATP binding"/>
    <property type="evidence" value="ECO:0007669"/>
    <property type="project" value="UniProtKB-KW"/>
</dbReference>
<keyword evidence="5" id="KW-0732">Signal</keyword>
<keyword evidence="10" id="KW-0472">Membrane</keyword>
<dbReference type="EMBL" id="CM003535">
    <property type="protein sequence ID" value="RCV39441.1"/>
    <property type="molecule type" value="Genomic_DNA"/>
</dbReference>
<keyword evidence="2" id="KW-0723">Serine/threonine-protein kinase</keyword>
<dbReference type="Gene3D" id="3.30.200.20">
    <property type="entry name" value="Phosphorylase Kinase, domain 1"/>
    <property type="match status" value="1"/>
</dbReference>
<dbReference type="Gene3D" id="1.10.510.10">
    <property type="entry name" value="Transferase(Phosphotransferase) domain 1"/>
    <property type="match status" value="1"/>
</dbReference>
<dbReference type="InterPro" id="IPR045766">
    <property type="entry name" value="MCAfunc"/>
</dbReference>
<evidence type="ECO:0000259" key="12">
    <source>
        <dbReference type="PROSITE" id="PS50011"/>
    </source>
</evidence>
<sequence>MADPLASVEKIIKVALAIKEAVKTVRKNKEQCREIRKRVLRVSALLKRLQETEIMQDPAMCDSLEALEETLTHTHDLIIACQKKNIMCHFCMAWDLAKQLREVKQDISDQMVDGIFAANVNATIILTSIQYAACPLPPKNAGAVDISHCSHSTYDDRCGLMNHSKNNVPARSVLQSAPFSCLTKFSLSELETATNGFSDENLIGRGGFVSVYKGVLHGGLVVAIKRFRNSVIFSQDHLYDELNLVSKLQHKNLVKLLGYGYEVIQTVVREEFQAQARLYFLVEEHMPNGNLEDNLKGFRLDWFNSFHIIQGIAHGLNYLHVQHIVHSDLKPSNILLDSNINPKIGDFGIARMLDHGNMTTRDVSCLAGTMGYMPPEYIVEGILSTKYDVYSFGVILLEIISSMCSSKPARRQASVEWAWEVRRIGLLIKEIKVRCNASEGDQIKRCMEVGLLCTQFNPADRPTMGDVLEMLNGKKELPTPRKPRYSKRRTGEGVRNFTLSVPNDGEGVRNFALSVPNDVRL</sequence>
<keyword evidence="7" id="KW-0418">Kinase</keyword>
<dbReference type="PANTHER" id="PTHR27006:SF601">
    <property type="entry name" value="PROTEIN KINASE DOMAIN-CONTAINING PROTEIN"/>
    <property type="match status" value="1"/>
</dbReference>
<keyword evidence="6" id="KW-0547">Nucleotide-binding</keyword>
<feature type="domain" description="Protein kinase" evidence="12">
    <location>
        <begin position="197"/>
        <end position="477"/>
    </location>
</feature>
<name>A0A368SAP5_SETIT</name>
<gene>
    <name evidence="13" type="ORF">SETIT_8G225100v2</name>
</gene>
<dbReference type="InterPro" id="IPR008271">
    <property type="entry name" value="Ser/Thr_kinase_AS"/>
</dbReference>
<dbReference type="CDD" id="cd21037">
    <property type="entry name" value="MLKL_NTD"/>
    <property type="match status" value="1"/>
</dbReference>
<keyword evidence="8" id="KW-0067">ATP-binding</keyword>
<dbReference type="InterPro" id="IPR036537">
    <property type="entry name" value="Adaptor_Cbl_N_dom_sf"/>
</dbReference>
<evidence type="ECO:0000256" key="7">
    <source>
        <dbReference type="ARBA" id="ARBA00022777"/>
    </source>
</evidence>
<evidence type="ECO:0000256" key="8">
    <source>
        <dbReference type="ARBA" id="ARBA00022840"/>
    </source>
</evidence>
<dbReference type="InterPro" id="IPR000719">
    <property type="entry name" value="Prot_kinase_dom"/>
</dbReference>
<keyword evidence="9" id="KW-1133">Transmembrane helix</keyword>
<dbReference type="STRING" id="4555.A0A368SAP5"/>
<dbReference type="OrthoDB" id="648875at2759"/>
<dbReference type="Gene3D" id="1.20.930.20">
    <property type="entry name" value="Adaptor protein Cbl, N-terminal domain"/>
    <property type="match status" value="1"/>
</dbReference>
<evidence type="ECO:0000256" key="4">
    <source>
        <dbReference type="ARBA" id="ARBA00022692"/>
    </source>
</evidence>
<evidence type="ECO:0000256" key="6">
    <source>
        <dbReference type="ARBA" id="ARBA00022741"/>
    </source>
</evidence>
<keyword evidence="11" id="KW-0325">Glycoprotein</keyword>
<dbReference type="Pfam" id="PF00069">
    <property type="entry name" value="Pkinase"/>
    <property type="match status" value="1"/>
</dbReference>
<dbReference type="AlphaFoldDB" id="A0A368SAP5"/>